<protein>
    <submittedName>
        <fullName evidence="2">Uncharacterized protein</fullName>
    </submittedName>
</protein>
<dbReference type="EMBL" id="BKCJ011814370">
    <property type="protein sequence ID" value="GFD55137.1"/>
    <property type="molecule type" value="Genomic_DNA"/>
</dbReference>
<accession>A0A699X619</accession>
<evidence type="ECO:0000256" key="1">
    <source>
        <dbReference type="SAM" id="MobiDB-lite"/>
    </source>
</evidence>
<evidence type="ECO:0000313" key="2">
    <source>
        <dbReference type="EMBL" id="GFD55137.1"/>
    </source>
</evidence>
<name>A0A699X619_TANCI</name>
<feature type="region of interest" description="Disordered" evidence="1">
    <location>
        <begin position="1"/>
        <end position="81"/>
    </location>
</feature>
<feature type="non-terminal residue" evidence="2">
    <location>
        <position position="95"/>
    </location>
</feature>
<comment type="caution">
    <text evidence="2">The sequence shown here is derived from an EMBL/GenBank/DDBJ whole genome shotgun (WGS) entry which is preliminary data.</text>
</comment>
<gene>
    <name evidence="2" type="ORF">Tci_927106</name>
</gene>
<proteinExistence type="predicted"/>
<feature type="compositionally biased region" description="Basic residues" evidence="1">
    <location>
        <begin position="47"/>
        <end position="73"/>
    </location>
</feature>
<dbReference type="AlphaFoldDB" id="A0A699X619"/>
<feature type="non-terminal residue" evidence="2">
    <location>
        <position position="1"/>
    </location>
</feature>
<sequence>RGTHPDRGAGPRRDAAWRPAAGTHLAGVRSHGRRQDRDRHPVPAGRCRGRGKGRGHVFRKAHGAPAQRRRHRPGAQEPGDRARYALAVADHRGIA</sequence>
<feature type="compositionally biased region" description="Basic and acidic residues" evidence="1">
    <location>
        <begin position="1"/>
        <end position="16"/>
    </location>
</feature>
<reference evidence="2" key="1">
    <citation type="journal article" date="2019" name="Sci. Rep.">
        <title>Draft genome of Tanacetum cinerariifolium, the natural source of mosquito coil.</title>
        <authorList>
            <person name="Yamashiro T."/>
            <person name="Shiraishi A."/>
            <person name="Satake H."/>
            <person name="Nakayama K."/>
        </authorList>
    </citation>
    <scope>NUCLEOTIDE SEQUENCE</scope>
</reference>
<organism evidence="2">
    <name type="scientific">Tanacetum cinerariifolium</name>
    <name type="common">Dalmatian daisy</name>
    <name type="synonym">Chrysanthemum cinerariifolium</name>
    <dbReference type="NCBI Taxonomy" id="118510"/>
    <lineage>
        <taxon>Eukaryota</taxon>
        <taxon>Viridiplantae</taxon>
        <taxon>Streptophyta</taxon>
        <taxon>Embryophyta</taxon>
        <taxon>Tracheophyta</taxon>
        <taxon>Spermatophyta</taxon>
        <taxon>Magnoliopsida</taxon>
        <taxon>eudicotyledons</taxon>
        <taxon>Gunneridae</taxon>
        <taxon>Pentapetalae</taxon>
        <taxon>asterids</taxon>
        <taxon>campanulids</taxon>
        <taxon>Asterales</taxon>
        <taxon>Asteraceae</taxon>
        <taxon>Asteroideae</taxon>
        <taxon>Anthemideae</taxon>
        <taxon>Anthemidinae</taxon>
        <taxon>Tanacetum</taxon>
    </lineage>
</organism>